<organism evidence="2 3">
    <name type="scientific">Hippocampus comes</name>
    <name type="common">Tiger tail seahorse</name>
    <dbReference type="NCBI Taxonomy" id="109280"/>
    <lineage>
        <taxon>Eukaryota</taxon>
        <taxon>Metazoa</taxon>
        <taxon>Chordata</taxon>
        <taxon>Craniata</taxon>
        <taxon>Vertebrata</taxon>
        <taxon>Euteleostomi</taxon>
        <taxon>Actinopterygii</taxon>
        <taxon>Neopterygii</taxon>
        <taxon>Teleostei</taxon>
        <taxon>Neoteleostei</taxon>
        <taxon>Acanthomorphata</taxon>
        <taxon>Syngnathiaria</taxon>
        <taxon>Syngnathiformes</taxon>
        <taxon>Syngnathoidei</taxon>
        <taxon>Syngnathidae</taxon>
        <taxon>Hippocampus</taxon>
    </lineage>
</organism>
<dbReference type="Pfam" id="PF15964">
    <property type="entry name" value="CCCAP"/>
    <property type="match status" value="3"/>
</dbReference>
<keyword evidence="1" id="KW-0175">Coiled coil</keyword>
<dbReference type="InterPro" id="IPR031887">
    <property type="entry name" value="SDCCAG8"/>
</dbReference>
<dbReference type="GO" id="GO:0030010">
    <property type="term" value="P:establishment of cell polarity"/>
    <property type="evidence" value="ECO:0007669"/>
    <property type="project" value="TreeGrafter"/>
</dbReference>
<dbReference type="GO" id="GO:0001764">
    <property type="term" value="P:neuron migration"/>
    <property type="evidence" value="ECO:0007669"/>
    <property type="project" value="TreeGrafter"/>
</dbReference>
<evidence type="ECO:0000313" key="2">
    <source>
        <dbReference type="Ensembl" id="ENSHCOP00000018053.1"/>
    </source>
</evidence>
<dbReference type="Proteomes" id="UP000264820">
    <property type="component" value="Unplaced"/>
</dbReference>
<accession>A0A3Q2YKB6</accession>
<reference evidence="2" key="2">
    <citation type="submission" date="2025-09" db="UniProtKB">
        <authorList>
            <consortium name="Ensembl"/>
        </authorList>
    </citation>
    <scope>IDENTIFICATION</scope>
</reference>
<dbReference type="AlphaFoldDB" id="A0A3Q2YKB6"/>
<evidence type="ECO:0000313" key="3">
    <source>
        <dbReference type="Proteomes" id="UP000264820"/>
    </source>
</evidence>
<dbReference type="STRING" id="109280.ENSHCOP00000018053"/>
<dbReference type="GeneTree" id="ENSGT01040000243984"/>
<evidence type="ECO:0000256" key="1">
    <source>
        <dbReference type="SAM" id="Coils"/>
    </source>
</evidence>
<dbReference type="GO" id="GO:0005814">
    <property type="term" value="C:centriole"/>
    <property type="evidence" value="ECO:0007669"/>
    <property type="project" value="TreeGrafter"/>
</dbReference>
<dbReference type="GO" id="GO:0005813">
    <property type="term" value="C:centrosome"/>
    <property type="evidence" value="ECO:0007669"/>
    <property type="project" value="InterPro"/>
</dbReference>
<dbReference type="GO" id="GO:0007098">
    <property type="term" value="P:centrosome cycle"/>
    <property type="evidence" value="ECO:0007669"/>
    <property type="project" value="InterPro"/>
</dbReference>
<dbReference type="PANTHER" id="PTHR34343:SF1">
    <property type="entry name" value="SEROLOGICALLY DEFINED COLON CANCER ANTIGEN 8"/>
    <property type="match status" value="1"/>
</dbReference>
<sequence length="380" mass="41766">MHQAQIERLEAQVISHRLAWDFFLSLKSPALPSPSCGSCTPRRDLALSQKECEQLTGHLRRSEKEAAALRADAAPRVAASCLKCAQEAAFSAGAPATAHGQFVDRLAKWPKMFISMKIAGMGKAGTQPETCTQGPAELNPTFLSYLFWSTELQINKNKAGTPFTRGHARCVCAAARARLFSACLSAGQEVEKLSSELVGCRQRLEAVQRDGGQWRAEALSLAEQLASAQRQLHLTRCAFASTLASLSWACLFVCAAVGELDGLLSSQDSLIKKLTEECRTLGATLEELTGNKRREVERLTAANRHLRGALNKTTARCSDMEKQCVQHGRVHRSMKNRLQQLDRHCQSSARQVCELLAKHNHVTMQGGDFGVFHFFSLSKM</sequence>
<dbReference type="Ensembl" id="ENSHCOT00000012215.1">
    <property type="protein sequence ID" value="ENSHCOP00000018053.1"/>
    <property type="gene ID" value="ENSHCOG00000002325.1"/>
</dbReference>
<keyword evidence="3" id="KW-1185">Reference proteome</keyword>
<proteinExistence type="predicted"/>
<dbReference type="PANTHER" id="PTHR34343">
    <property type="entry name" value="SEROLOGICALLY DEFINED COLON CANCER ANTIGEN 8"/>
    <property type="match status" value="1"/>
</dbReference>
<name>A0A3Q2YKB6_HIPCM</name>
<protein>
    <submittedName>
        <fullName evidence="2">Uncharacterized protein</fullName>
    </submittedName>
</protein>
<dbReference type="GO" id="GO:0035148">
    <property type="term" value="P:tube formation"/>
    <property type="evidence" value="ECO:0007669"/>
    <property type="project" value="TreeGrafter"/>
</dbReference>
<reference evidence="2" key="1">
    <citation type="submission" date="2025-08" db="UniProtKB">
        <authorList>
            <consortium name="Ensembl"/>
        </authorList>
    </citation>
    <scope>IDENTIFICATION</scope>
</reference>
<feature type="coiled-coil region" evidence="1">
    <location>
        <begin position="45"/>
        <end position="72"/>
    </location>
</feature>